<keyword evidence="2" id="KW-0732">Signal</keyword>
<organism evidence="3 4">
    <name type="scientific">Nonomuraea salmonea</name>
    <dbReference type="NCBI Taxonomy" id="46181"/>
    <lineage>
        <taxon>Bacteria</taxon>
        <taxon>Bacillati</taxon>
        <taxon>Actinomycetota</taxon>
        <taxon>Actinomycetes</taxon>
        <taxon>Streptosporangiales</taxon>
        <taxon>Streptosporangiaceae</taxon>
        <taxon>Nonomuraea</taxon>
    </lineage>
</organism>
<gene>
    <name evidence="3" type="ORF">ACFFR3_08070</name>
</gene>
<feature type="region of interest" description="Disordered" evidence="1">
    <location>
        <begin position="104"/>
        <end position="123"/>
    </location>
</feature>
<dbReference type="Proteomes" id="UP001589568">
    <property type="component" value="Unassembled WGS sequence"/>
</dbReference>
<dbReference type="RefSeq" id="WP_364372984.1">
    <property type="nucleotide sequence ID" value="NZ_JBHMCF010000008.1"/>
</dbReference>
<evidence type="ECO:0008006" key="5">
    <source>
        <dbReference type="Google" id="ProtNLM"/>
    </source>
</evidence>
<sequence length="123" mass="13081">MHTTLTTLTATLTLTTICTTACTTTPPAHDTAARPPAAARTTDCGRTPTGLHITADLPTQPATACTTARHVADAYHRNRPTPGDDLPNFTVNVDGTTWECRQLDRPRPHGRCQHPAGGDVTLT</sequence>
<keyword evidence="4" id="KW-1185">Reference proteome</keyword>
<proteinExistence type="predicted"/>
<accession>A0ABV5NGN8</accession>
<dbReference type="EMBL" id="JBHMCF010000008">
    <property type="protein sequence ID" value="MFB9469460.1"/>
    <property type="molecule type" value="Genomic_DNA"/>
</dbReference>
<reference evidence="3 4" key="1">
    <citation type="submission" date="2024-09" db="EMBL/GenBank/DDBJ databases">
        <authorList>
            <person name="Sun Q."/>
            <person name="Mori K."/>
        </authorList>
    </citation>
    <scope>NUCLEOTIDE SEQUENCE [LARGE SCALE GENOMIC DNA]</scope>
    <source>
        <strain evidence="3 4">JCM 3324</strain>
    </source>
</reference>
<feature type="signal peptide" evidence="2">
    <location>
        <begin position="1"/>
        <end position="21"/>
    </location>
</feature>
<evidence type="ECO:0000256" key="1">
    <source>
        <dbReference type="SAM" id="MobiDB-lite"/>
    </source>
</evidence>
<name>A0ABV5NGN8_9ACTN</name>
<feature type="chain" id="PRO_5046830125" description="Secreted protein" evidence="2">
    <location>
        <begin position="22"/>
        <end position="123"/>
    </location>
</feature>
<comment type="caution">
    <text evidence="3">The sequence shown here is derived from an EMBL/GenBank/DDBJ whole genome shotgun (WGS) entry which is preliminary data.</text>
</comment>
<protein>
    <recommendedName>
        <fullName evidence="5">Secreted protein</fullName>
    </recommendedName>
</protein>
<evidence type="ECO:0000256" key="2">
    <source>
        <dbReference type="SAM" id="SignalP"/>
    </source>
</evidence>
<evidence type="ECO:0000313" key="3">
    <source>
        <dbReference type="EMBL" id="MFB9469460.1"/>
    </source>
</evidence>
<evidence type="ECO:0000313" key="4">
    <source>
        <dbReference type="Proteomes" id="UP001589568"/>
    </source>
</evidence>